<protein>
    <submittedName>
        <fullName evidence="3">PucR family transcriptional regulator</fullName>
    </submittedName>
</protein>
<dbReference type="Gene3D" id="1.10.10.2840">
    <property type="entry name" value="PucR C-terminal helix-turn-helix domain"/>
    <property type="match status" value="1"/>
</dbReference>
<dbReference type="InterPro" id="IPR025736">
    <property type="entry name" value="PucR_C-HTH_dom"/>
</dbReference>
<dbReference type="InterPro" id="IPR051448">
    <property type="entry name" value="CdaR-like_regulators"/>
</dbReference>
<dbReference type="PANTHER" id="PTHR33744:SF1">
    <property type="entry name" value="DNA-BINDING TRANSCRIPTIONAL ACTIVATOR ADER"/>
    <property type="match status" value="1"/>
</dbReference>
<feature type="domain" description="Purine catabolism PurC-like" evidence="1">
    <location>
        <begin position="14"/>
        <end position="130"/>
    </location>
</feature>
<dbReference type="Pfam" id="PF13556">
    <property type="entry name" value="HTH_30"/>
    <property type="match status" value="1"/>
</dbReference>
<evidence type="ECO:0000313" key="3">
    <source>
        <dbReference type="EMBL" id="RLQ81042.1"/>
    </source>
</evidence>
<dbReference type="RefSeq" id="WP_121660517.1">
    <property type="nucleotide sequence ID" value="NZ_BMEK01000004.1"/>
</dbReference>
<evidence type="ECO:0000259" key="1">
    <source>
        <dbReference type="Pfam" id="PF07905"/>
    </source>
</evidence>
<dbReference type="EMBL" id="RCWJ01000005">
    <property type="protein sequence ID" value="RLQ81042.1"/>
    <property type="molecule type" value="Genomic_DNA"/>
</dbReference>
<dbReference type="InterPro" id="IPR012914">
    <property type="entry name" value="PucR_dom"/>
</dbReference>
<comment type="caution">
    <text evidence="3">The sequence shown here is derived from an EMBL/GenBank/DDBJ whole genome shotgun (WGS) entry which is preliminary data.</text>
</comment>
<reference evidence="3 4" key="1">
    <citation type="submission" date="2018-10" db="EMBL/GenBank/DDBJ databases">
        <authorList>
            <person name="Li J."/>
        </authorList>
    </citation>
    <scope>NUCLEOTIDE SEQUENCE [LARGE SCALE GENOMIC DNA]</scope>
    <source>
        <strain evidence="3 4">ZD1-4</strain>
    </source>
</reference>
<dbReference type="Proteomes" id="UP000282460">
    <property type="component" value="Unassembled WGS sequence"/>
</dbReference>
<keyword evidence="4" id="KW-1185">Reference proteome</keyword>
<proteinExistence type="predicted"/>
<dbReference type="InterPro" id="IPR042070">
    <property type="entry name" value="PucR_C-HTH_sf"/>
</dbReference>
<evidence type="ECO:0000259" key="2">
    <source>
        <dbReference type="Pfam" id="PF13556"/>
    </source>
</evidence>
<dbReference type="AlphaFoldDB" id="A0A3L7IVS2"/>
<dbReference type="PANTHER" id="PTHR33744">
    <property type="entry name" value="CARBOHYDRATE DIACID REGULATOR"/>
    <property type="match status" value="1"/>
</dbReference>
<dbReference type="OrthoDB" id="8450798at2"/>
<accession>A0A3L7IVS2</accession>
<gene>
    <name evidence="3" type="ORF">D9V28_14935</name>
</gene>
<sequence length="505" mass="53566">MQPTVNGLLHNAGLGLRLLTGANSERLTAPISWIHSSDLADPTPFLDAGQLVLTTGTQFAQATATRESFESYVERLAGAGLLGIGFGTEVIQAGTPDGLIAACERFSMPLFEVPYRVPFIAVIRSVADLIAEAAHARDAWALNAQRAISFAALRPDAIGSVLQELSRQLGRWVRLYDSRGHQSATFDEASALGRSELLERVDAEAQRLIARGQRSSSTISDPAGQVSLQTLGRRGALRGVLATAGAGPLDAADQTVVTSVVALAGLALEQNRELGRARGRLRSGLFQSLLEGNVAPVRRIVEQMGGALPVEPVRFVVLRPSSGSRDALFTDLEARDAEFTGELFFAASDGRVVISASSDAAPALAAQLSRLHGLAAGLSEPMPWVETATGVSQAVRALEKAGEASVLGFSDIVDGSLSGLLRETAASEVARALLRPVREHDAGTTLIESARVWLEHNGAWDPAAKQLGIHRHTLKSRVALVEKLTGRPLAGFDARTNLWLALELE</sequence>
<name>A0A3L7IVS2_9MICO</name>
<dbReference type="Pfam" id="PF07905">
    <property type="entry name" value="PucR"/>
    <property type="match status" value="1"/>
</dbReference>
<organism evidence="3 4">
    <name type="scientific">Mycetocola zhadangensis</name>
    <dbReference type="NCBI Taxonomy" id="1164595"/>
    <lineage>
        <taxon>Bacteria</taxon>
        <taxon>Bacillati</taxon>
        <taxon>Actinomycetota</taxon>
        <taxon>Actinomycetes</taxon>
        <taxon>Micrococcales</taxon>
        <taxon>Microbacteriaceae</taxon>
        <taxon>Mycetocola</taxon>
    </lineage>
</organism>
<feature type="domain" description="PucR C-terminal helix-turn-helix" evidence="2">
    <location>
        <begin position="446"/>
        <end position="503"/>
    </location>
</feature>
<evidence type="ECO:0000313" key="4">
    <source>
        <dbReference type="Proteomes" id="UP000282460"/>
    </source>
</evidence>